<dbReference type="EMBL" id="CP047898">
    <property type="protein sequence ID" value="QHK21373.1"/>
    <property type="molecule type" value="Genomic_DNA"/>
</dbReference>
<feature type="compositionally biased region" description="Low complexity" evidence="1">
    <location>
        <begin position="316"/>
        <end position="329"/>
    </location>
</feature>
<feature type="compositionally biased region" description="Pro residues" evidence="1">
    <location>
        <begin position="300"/>
        <end position="315"/>
    </location>
</feature>
<dbReference type="KEGG" id="psey:GU243_18545"/>
<evidence type="ECO:0000313" key="3">
    <source>
        <dbReference type="Proteomes" id="UP000464186"/>
    </source>
</evidence>
<proteinExistence type="predicted"/>
<feature type="region of interest" description="Disordered" evidence="1">
    <location>
        <begin position="297"/>
        <end position="374"/>
    </location>
</feature>
<dbReference type="Gene3D" id="2.50.20.10">
    <property type="entry name" value="Lipoprotein localisation LolA/LolB/LppX"/>
    <property type="match status" value="1"/>
</dbReference>
<organism evidence="2 3">
    <name type="scientific">Pseudarthrobacter psychrotolerans</name>
    <dbReference type="NCBI Taxonomy" id="2697569"/>
    <lineage>
        <taxon>Bacteria</taxon>
        <taxon>Bacillati</taxon>
        <taxon>Actinomycetota</taxon>
        <taxon>Actinomycetes</taxon>
        <taxon>Micrococcales</taxon>
        <taxon>Micrococcaceae</taxon>
        <taxon>Pseudarthrobacter</taxon>
    </lineage>
</organism>
<dbReference type="AlphaFoldDB" id="A0A6P1NQL7"/>
<feature type="compositionally biased region" description="Pro residues" evidence="1">
    <location>
        <begin position="330"/>
        <end position="348"/>
    </location>
</feature>
<dbReference type="PANTHER" id="PTHR37507">
    <property type="entry name" value="SPORULATION PROTEIN YDCC"/>
    <property type="match status" value="1"/>
</dbReference>
<gene>
    <name evidence="2" type="ORF">GU243_18545</name>
</gene>
<name>A0A6P1NQL7_9MICC</name>
<evidence type="ECO:0000256" key="1">
    <source>
        <dbReference type="SAM" id="MobiDB-lite"/>
    </source>
</evidence>
<sequence>MNRAWLRWVPAAAVPAVIAAGVLVGSIPARAGDPLPQKSPAEVLTFLGQHSTRSFSGTVEQSAELGLPELPAVGPTSGPVSAGGAASILEFLAGEHTARIFTDGPTKMRVQVMDRLAERDVIRRDGDVWFYNSKDNSAAHLALPAFASDLPLPVRGAPAVPEVPAVPGPELPGDLPLPVPSMPILPGPPVLPTPEDLARKFLAAVDSSTEVTVGPDIEVAGRSAYSLALAPRTEGTLVEKVAIAVDGETGMPLRVSVMARGQAEPAFEAGFTSLSLVAPDDSVFTFVAPPGTTVKELQVPPLPLQPGMPPLPPSPGGVTPGVVPDGGPDQPAPDQVPAPDKPPVPDQPAPDKIPGSDASLRHRDAPRPTVTGKGWETVIGFPAAPGGQAAAWTESLLKDPLLSQAAVVVPGGRLLSTALVNVLLTDDGRIFVGMVPAERLQAAAGAA</sequence>
<dbReference type="Proteomes" id="UP000464186">
    <property type="component" value="Chromosome"/>
</dbReference>
<evidence type="ECO:0000313" key="2">
    <source>
        <dbReference type="EMBL" id="QHK21373.1"/>
    </source>
</evidence>
<dbReference type="InterPro" id="IPR029046">
    <property type="entry name" value="LolA/LolB/LppX"/>
</dbReference>
<accession>A0A6P1NQL7</accession>
<dbReference type="PANTHER" id="PTHR37507:SF2">
    <property type="entry name" value="SPORULATION PROTEIN YDCC"/>
    <property type="match status" value="1"/>
</dbReference>
<keyword evidence="3" id="KW-1185">Reference proteome</keyword>
<evidence type="ECO:0008006" key="4">
    <source>
        <dbReference type="Google" id="ProtNLM"/>
    </source>
</evidence>
<protein>
    <recommendedName>
        <fullName evidence="4">DUF2092 domain-containing protein</fullName>
    </recommendedName>
</protein>
<reference evidence="2 3" key="1">
    <citation type="submission" date="2020-01" db="EMBL/GenBank/DDBJ databases">
        <title>Pseudarthrobacter psychrotolerans sp. nov., isolated from antarctic soil.</title>
        <authorList>
            <person name="Shin Y."/>
            <person name="Park W."/>
        </authorList>
    </citation>
    <scope>NUCLEOTIDE SEQUENCE [LARGE SCALE GENOMIC DNA]</scope>
    <source>
        <strain evidence="2 3">YJ56</strain>
    </source>
</reference>
<dbReference type="SUPFAM" id="SSF89392">
    <property type="entry name" value="Prokaryotic lipoproteins and lipoprotein localization factors"/>
    <property type="match status" value="1"/>
</dbReference>
<dbReference type="InterPro" id="IPR052944">
    <property type="entry name" value="Sporulation_related"/>
</dbReference>